<evidence type="ECO:0000313" key="3">
    <source>
        <dbReference type="Proteomes" id="UP000288216"/>
    </source>
</evidence>
<feature type="compositionally biased region" description="Low complexity" evidence="1">
    <location>
        <begin position="452"/>
        <end position="469"/>
    </location>
</feature>
<protein>
    <submittedName>
        <fullName evidence="2">Uncharacterized protein</fullName>
    </submittedName>
</protein>
<sequence>MFSFLQIFTQVSVDLDISIFGEMSRLVREFEHNHKSLRFSHCPDGRLHIEGSFSAMKELRKDLQRRLGEFQVLPPLSSAFKSGANASSGKSAKLSSDNATRSTAPQRVATSPSYGAGDALDPAVFVEESTVILDADIFEYINKICKDQYQSVLFKYCVRATVTNNEAITVLHLEKAHDQCEPSQLRTAKLEIEKLISELQQLLVSERIRLDGGKGRSKMLALCKEITQHSPMVLVRVTDGYVTLIGSYQHCSQFKKEVEEKVKAMESMFDSVSSGNSHILNTTGLSHHSSQRLGSNVAHGLDEPTKSEYSLNQNSHSGQYAKSQADGFHTVSSGDDSSEKRRRSCDVVPLAIEPSSLPPMRHMGTSTVESMLDSTSAERSLPLNTTGYSYHSSQRLGSEATQRVDVPNRFDVPNKVVNGPKQCANSQADVFHTALSRDDSYGKWGRFPDIDSLASGPSSLPASSCMSPSTMYDRESRFDKSSSTRPPRF</sequence>
<feature type="compositionally biased region" description="Polar residues" evidence="1">
    <location>
        <begin position="280"/>
        <end position="294"/>
    </location>
</feature>
<accession>A0A401PWP2</accession>
<dbReference type="OrthoDB" id="9948435at2759"/>
<feature type="compositionally biased region" description="Polar residues" evidence="1">
    <location>
        <begin position="97"/>
        <end position="113"/>
    </location>
</feature>
<dbReference type="Proteomes" id="UP000288216">
    <property type="component" value="Unassembled WGS sequence"/>
</dbReference>
<feature type="compositionally biased region" description="Polar residues" evidence="1">
    <location>
        <begin position="307"/>
        <end position="322"/>
    </location>
</feature>
<feature type="compositionally biased region" description="Basic and acidic residues" evidence="1">
    <location>
        <begin position="472"/>
        <end position="482"/>
    </location>
</feature>
<name>A0A401PWP2_SCYTO</name>
<dbReference type="AlphaFoldDB" id="A0A401PWP2"/>
<feature type="compositionally biased region" description="Low complexity" evidence="1">
    <location>
        <begin position="81"/>
        <end position="96"/>
    </location>
</feature>
<feature type="region of interest" description="Disordered" evidence="1">
    <location>
        <begin position="81"/>
        <end position="114"/>
    </location>
</feature>
<gene>
    <name evidence="2" type="ORF">scyTo_0015683</name>
</gene>
<proteinExistence type="predicted"/>
<organism evidence="2 3">
    <name type="scientific">Scyliorhinus torazame</name>
    <name type="common">Cloudy catshark</name>
    <name type="synonym">Catulus torazame</name>
    <dbReference type="NCBI Taxonomy" id="75743"/>
    <lineage>
        <taxon>Eukaryota</taxon>
        <taxon>Metazoa</taxon>
        <taxon>Chordata</taxon>
        <taxon>Craniata</taxon>
        <taxon>Vertebrata</taxon>
        <taxon>Chondrichthyes</taxon>
        <taxon>Elasmobranchii</taxon>
        <taxon>Galeomorphii</taxon>
        <taxon>Galeoidea</taxon>
        <taxon>Carcharhiniformes</taxon>
        <taxon>Scyliorhinidae</taxon>
        <taxon>Scyliorhinus</taxon>
    </lineage>
</organism>
<dbReference type="PANTHER" id="PTHR15225">
    <property type="entry name" value="INTERFERON-INDUCED PROTEIN 35/NMI N-MYC/STAT INTERACTING PROTEIN"/>
    <property type="match status" value="1"/>
</dbReference>
<feature type="region of interest" description="Disordered" evidence="1">
    <location>
        <begin position="280"/>
        <end position="345"/>
    </location>
</feature>
<evidence type="ECO:0000313" key="2">
    <source>
        <dbReference type="EMBL" id="GCB77551.1"/>
    </source>
</evidence>
<evidence type="ECO:0000256" key="1">
    <source>
        <dbReference type="SAM" id="MobiDB-lite"/>
    </source>
</evidence>
<dbReference type="STRING" id="75743.A0A401PWP2"/>
<dbReference type="PANTHER" id="PTHR15225:SF8">
    <property type="entry name" value="RNA-BINDING PROTEIN 43"/>
    <property type="match status" value="1"/>
</dbReference>
<dbReference type="EMBL" id="BFAA01009002">
    <property type="protein sequence ID" value="GCB77551.1"/>
    <property type="molecule type" value="Genomic_DNA"/>
</dbReference>
<reference evidence="2 3" key="1">
    <citation type="journal article" date="2018" name="Nat. Ecol. Evol.">
        <title>Shark genomes provide insights into elasmobranch evolution and the origin of vertebrates.</title>
        <authorList>
            <person name="Hara Y"/>
            <person name="Yamaguchi K"/>
            <person name="Onimaru K"/>
            <person name="Kadota M"/>
            <person name="Koyanagi M"/>
            <person name="Keeley SD"/>
            <person name="Tatsumi K"/>
            <person name="Tanaka K"/>
            <person name="Motone F"/>
            <person name="Kageyama Y"/>
            <person name="Nozu R"/>
            <person name="Adachi N"/>
            <person name="Nishimura O"/>
            <person name="Nakagawa R"/>
            <person name="Tanegashima C"/>
            <person name="Kiyatake I"/>
            <person name="Matsumoto R"/>
            <person name="Murakumo K"/>
            <person name="Nishida K"/>
            <person name="Terakita A"/>
            <person name="Kuratani S"/>
            <person name="Sato K"/>
            <person name="Hyodo S Kuraku.S."/>
        </authorList>
    </citation>
    <scope>NUCLEOTIDE SEQUENCE [LARGE SCALE GENOMIC DNA]</scope>
</reference>
<keyword evidence="3" id="KW-1185">Reference proteome</keyword>
<comment type="caution">
    <text evidence="2">The sequence shown here is derived from an EMBL/GenBank/DDBJ whole genome shotgun (WGS) entry which is preliminary data.</text>
</comment>
<feature type="region of interest" description="Disordered" evidence="1">
    <location>
        <begin position="452"/>
        <end position="489"/>
    </location>
</feature>